<dbReference type="Gene3D" id="2.40.50.140">
    <property type="entry name" value="Nucleic acid-binding proteins"/>
    <property type="match status" value="1"/>
</dbReference>
<feature type="region of interest" description="Disordered" evidence="1">
    <location>
        <begin position="111"/>
        <end position="136"/>
    </location>
</feature>
<evidence type="ECO:0000313" key="4">
    <source>
        <dbReference type="EMBL" id="AXG08050.1"/>
    </source>
</evidence>
<feature type="domain" description="CSD" evidence="3">
    <location>
        <begin position="49"/>
        <end position="112"/>
    </location>
</feature>
<feature type="compositionally biased region" description="Basic and acidic residues" evidence="1">
    <location>
        <begin position="116"/>
        <end position="136"/>
    </location>
</feature>
<evidence type="ECO:0000259" key="3">
    <source>
        <dbReference type="PROSITE" id="PS51857"/>
    </source>
</evidence>
<dbReference type="InterPro" id="IPR002059">
    <property type="entry name" value="CSP_DNA-bd"/>
</dbReference>
<protein>
    <submittedName>
        <fullName evidence="4">Cold shock domain-containing protein</fullName>
    </submittedName>
</protein>
<dbReference type="CDD" id="cd04458">
    <property type="entry name" value="CSP_CDS"/>
    <property type="match status" value="1"/>
</dbReference>
<name>A0A345E778_9EURY</name>
<dbReference type="KEGG" id="haj:DU500_06015"/>
<dbReference type="Pfam" id="PF00313">
    <property type="entry name" value="CSD"/>
    <property type="match status" value="1"/>
</dbReference>
<dbReference type="OrthoDB" id="321384at2157"/>
<evidence type="ECO:0000313" key="5">
    <source>
        <dbReference type="Proteomes" id="UP000253273"/>
    </source>
</evidence>
<dbReference type="InterPro" id="IPR013087">
    <property type="entry name" value="Znf_C2H2_type"/>
</dbReference>
<evidence type="ECO:0000259" key="2">
    <source>
        <dbReference type="PROSITE" id="PS50157"/>
    </source>
</evidence>
<dbReference type="EMBL" id="CP031150">
    <property type="protein sequence ID" value="AXG08050.1"/>
    <property type="molecule type" value="Genomic_DNA"/>
</dbReference>
<dbReference type="InterPro" id="IPR012340">
    <property type="entry name" value="NA-bd_OB-fold"/>
</dbReference>
<keyword evidence="5" id="KW-1185">Reference proteome</keyword>
<dbReference type="PROSITE" id="PS51857">
    <property type="entry name" value="CSD_2"/>
    <property type="match status" value="1"/>
</dbReference>
<reference evidence="4 5" key="1">
    <citation type="submission" date="2018-07" db="EMBL/GenBank/DDBJ databases">
        <title>Genome sequences of Haloplanus sp. CBA1113.</title>
        <authorList>
            <person name="Kim Y.B."/>
            <person name="Roh S.W."/>
        </authorList>
    </citation>
    <scope>NUCLEOTIDE SEQUENCE [LARGE SCALE GENOMIC DNA]</scope>
    <source>
        <strain evidence="4 5">CBA1113</strain>
    </source>
</reference>
<evidence type="ECO:0000256" key="1">
    <source>
        <dbReference type="SAM" id="MobiDB-lite"/>
    </source>
</evidence>
<dbReference type="PROSITE" id="PS50157">
    <property type="entry name" value="ZINC_FINGER_C2H2_2"/>
    <property type="match status" value="1"/>
</dbReference>
<dbReference type="SUPFAM" id="SSF50249">
    <property type="entry name" value="Nucleic acid-binding proteins"/>
    <property type="match status" value="1"/>
</dbReference>
<organism evidence="4 5">
    <name type="scientific">Haloplanus rubicundus</name>
    <dbReference type="NCBI Taxonomy" id="1547898"/>
    <lineage>
        <taxon>Archaea</taxon>
        <taxon>Methanobacteriati</taxon>
        <taxon>Methanobacteriota</taxon>
        <taxon>Stenosarchaea group</taxon>
        <taxon>Halobacteria</taxon>
        <taxon>Halobacteriales</taxon>
        <taxon>Haloferacaceae</taxon>
        <taxon>Haloplanus</taxon>
    </lineage>
</organism>
<dbReference type="Proteomes" id="UP000253273">
    <property type="component" value="Chromosome"/>
</dbReference>
<gene>
    <name evidence="4" type="ORF">DU500_06015</name>
</gene>
<sequence length="136" mass="14587">MAQDPTQTEQSPTHRCADCGAVFDSRGSLRAHAFTCGGSEAGQRVVARGAIGTIVHYDSDGYGFISTPAVADDQDVFFHISDVPGTRCSEGTAFEFDIIETDDGGRAINISQRGDGPVDARPERFASDRAQWSRDT</sequence>
<accession>A0A345E778</accession>
<feature type="domain" description="C2H2-type" evidence="2">
    <location>
        <begin position="14"/>
        <end position="45"/>
    </location>
</feature>
<dbReference type="GO" id="GO:0003676">
    <property type="term" value="F:nucleic acid binding"/>
    <property type="evidence" value="ECO:0007669"/>
    <property type="project" value="InterPro"/>
</dbReference>
<dbReference type="AlphaFoldDB" id="A0A345E778"/>
<proteinExistence type="predicted"/>